<dbReference type="Pfam" id="PF17827">
    <property type="entry name" value="PrmC_N"/>
    <property type="match status" value="1"/>
</dbReference>
<feature type="domain" description="Release factor glutamine methyltransferase N-terminal" evidence="7">
    <location>
        <begin position="22"/>
        <end position="78"/>
    </location>
</feature>
<dbReference type="NCBIfam" id="TIGR00536">
    <property type="entry name" value="hemK_fam"/>
    <property type="match status" value="1"/>
</dbReference>
<dbReference type="SUPFAM" id="SSF53335">
    <property type="entry name" value="S-adenosyl-L-methionine-dependent methyltransferases"/>
    <property type="match status" value="1"/>
</dbReference>
<evidence type="ECO:0000259" key="7">
    <source>
        <dbReference type="Pfam" id="PF17827"/>
    </source>
</evidence>
<dbReference type="InterPro" id="IPR002052">
    <property type="entry name" value="DNA_methylase_N6_adenine_CS"/>
</dbReference>
<proteinExistence type="predicted"/>
<keyword evidence="9" id="KW-1185">Reference proteome</keyword>
<dbReference type="RefSeq" id="WP_263052506.1">
    <property type="nucleotide sequence ID" value="NZ_CP106735.1"/>
</dbReference>
<gene>
    <name evidence="8" type="primary">prmC</name>
    <name evidence="8" type="ORF">N7E81_06650</name>
</gene>
<evidence type="ECO:0000256" key="2">
    <source>
        <dbReference type="ARBA" id="ARBA00022603"/>
    </source>
</evidence>
<dbReference type="InterPro" id="IPR004556">
    <property type="entry name" value="HemK-like"/>
</dbReference>
<dbReference type="PANTHER" id="PTHR18895:SF74">
    <property type="entry name" value="MTRF1L RELEASE FACTOR GLUTAMINE METHYLTRANSFERASE"/>
    <property type="match status" value="1"/>
</dbReference>
<evidence type="ECO:0000256" key="1">
    <source>
        <dbReference type="ARBA" id="ARBA00012771"/>
    </source>
</evidence>
<keyword evidence="3 8" id="KW-0808">Transferase</keyword>
<dbReference type="GO" id="GO:0102559">
    <property type="term" value="F:peptide chain release factor N(5)-glutamine methyltransferase activity"/>
    <property type="evidence" value="ECO:0007669"/>
    <property type="project" value="UniProtKB-EC"/>
</dbReference>
<dbReference type="InterPro" id="IPR007848">
    <property type="entry name" value="Small_mtfrase_dom"/>
</dbReference>
<protein>
    <recommendedName>
        <fullName evidence="1">peptide chain release factor N(5)-glutamine methyltransferase</fullName>
        <ecNumber evidence="1">2.1.1.297</ecNumber>
    </recommendedName>
</protein>
<dbReference type="Pfam" id="PF05175">
    <property type="entry name" value="MTS"/>
    <property type="match status" value="1"/>
</dbReference>
<evidence type="ECO:0000256" key="3">
    <source>
        <dbReference type="ARBA" id="ARBA00022679"/>
    </source>
</evidence>
<evidence type="ECO:0000313" key="9">
    <source>
        <dbReference type="Proteomes" id="UP001062165"/>
    </source>
</evidence>
<comment type="catalytic activity">
    <reaction evidence="5">
        <text>L-glutaminyl-[peptide chain release factor] + S-adenosyl-L-methionine = N(5)-methyl-L-glutaminyl-[peptide chain release factor] + S-adenosyl-L-homocysteine + H(+)</text>
        <dbReference type="Rhea" id="RHEA:42896"/>
        <dbReference type="Rhea" id="RHEA-COMP:10271"/>
        <dbReference type="Rhea" id="RHEA-COMP:10272"/>
        <dbReference type="ChEBI" id="CHEBI:15378"/>
        <dbReference type="ChEBI" id="CHEBI:30011"/>
        <dbReference type="ChEBI" id="CHEBI:57856"/>
        <dbReference type="ChEBI" id="CHEBI:59789"/>
        <dbReference type="ChEBI" id="CHEBI:61891"/>
        <dbReference type="EC" id="2.1.1.297"/>
    </reaction>
</comment>
<keyword evidence="2 8" id="KW-0489">Methyltransferase</keyword>
<keyword evidence="4" id="KW-0949">S-adenosyl-L-methionine</keyword>
<reference evidence="8" key="1">
    <citation type="submission" date="2022-10" db="EMBL/GenBank/DDBJ databases">
        <title>Comparative genomics and taxonomic characterization of three novel marine species of genus Reichenbachiella exhibiting antioxidant and polysaccharide degradation activities.</title>
        <authorList>
            <person name="Muhammad N."/>
            <person name="Lee Y.-J."/>
            <person name="Ko J."/>
            <person name="Kim S.-G."/>
        </authorList>
    </citation>
    <scope>NUCLEOTIDE SEQUENCE</scope>
    <source>
        <strain evidence="8">Wsw4-B4</strain>
    </source>
</reference>
<dbReference type="EMBL" id="CP106735">
    <property type="protein sequence ID" value="UXX80777.1"/>
    <property type="molecule type" value="Genomic_DNA"/>
</dbReference>
<dbReference type="InterPro" id="IPR029063">
    <property type="entry name" value="SAM-dependent_MTases_sf"/>
</dbReference>
<sequence>MQENFPKNTFQKTIEVLSPELGLQESEALAYLTLEKIYNLSKTDLIVNRPYVSNGHQTNKYNQLIKRLLSHEPIQYILNEAEFYGFQFYVNGHVLIPRQETELLIQIIENFRPWRRPKMADIGTGSGCIACTLALTIEGAELNGYDVSPEALKVAQQNAKRLGARAAFEVLDILNQDIPLQNLDLVVSNPPYVMEEEKQQMNKNVLDFEPSLALFVSNHDPLIFYNTIAQKAKSALKKGGALFFEINEQFGKETLFLLERMGYGDPKLYQDLNGKDRFASGILI</sequence>
<dbReference type="InterPro" id="IPR050320">
    <property type="entry name" value="N5-glutamine_MTase"/>
</dbReference>
<evidence type="ECO:0000259" key="6">
    <source>
        <dbReference type="Pfam" id="PF05175"/>
    </source>
</evidence>
<dbReference type="GO" id="GO:0032259">
    <property type="term" value="P:methylation"/>
    <property type="evidence" value="ECO:0007669"/>
    <property type="project" value="UniProtKB-KW"/>
</dbReference>
<accession>A0ABY6D3P6</accession>
<dbReference type="InterPro" id="IPR019874">
    <property type="entry name" value="RF_methyltr_PrmC"/>
</dbReference>
<dbReference type="CDD" id="cd02440">
    <property type="entry name" value="AdoMet_MTases"/>
    <property type="match status" value="1"/>
</dbReference>
<dbReference type="PANTHER" id="PTHR18895">
    <property type="entry name" value="HEMK METHYLTRANSFERASE"/>
    <property type="match status" value="1"/>
</dbReference>
<evidence type="ECO:0000256" key="4">
    <source>
        <dbReference type="ARBA" id="ARBA00022691"/>
    </source>
</evidence>
<dbReference type="Gene3D" id="3.40.50.150">
    <property type="entry name" value="Vaccinia Virus protein VP39"/>
    <property type="match status" value="1"/>
</dbReference>
<organism evidence="8 9">
    <name type="scientific">Reichenbachiella carrageenanivorans</name>
    <dbReference type="NCBI Taxonomy" id="2979869"/>
    <lineage>
        <taxon>Bacteria</taxon>
        <taxon>Pseudomonadati</taxon>
        <taxon>Bacteroidota</taxon>
        <taxon>Cytophagia</taxon>
        <taxon>Cytophagales</taxon>
        <taxon>Reichenbachiellaceae</taxon>
        <taxon>Reichenbachiella</taxon>
    </lineage>
</organism>
<dbReference type="EC" id="2.1.1.297" evidence="1"/>
<dbReference type="NCBIfam" id="TIGR03534">
    <property type="entry name" value="RF_mod_PrmC"/>
    <property type="match status" value="1"/>
</dbReference>
<dbReference type="Gene3D" id="1.10.8.10">
    <property type="entry name" value="DNA helicase RuvA subunit, C-terminal domain"/>
    <property type="match status" value="1"/>
</dbReference>
<dbReference type="Proteomes" id="UP001062165">
    <property type="component" value="Chromosome"/>
</dbReference>
<name>A0ABY6D3P6_9BACT</name>
<dbReference type="InterPro" id="IPR040758">
    <property type="entry name" value="PrmC_N"/>
</dbReference>
<feature type="domain" description="Methyltransferase small" evidence="6">
    <location>
        <begin position="101"/>
        <end position="199"/>
    </location>
</feature>
<evidence type="ECO:0000313" key="8">
    <source>
        <dbReference type="EMBL" id="UXX80777.1"/>
    </source>
</evidence>
<evidence type="ECO:0000256" key="5">
    <source>
        <dbReference type="ARBA" id="ARBA00048391"/>
    </source>
</evidence>
<dbReference type="PROSITE" id="PS00092">
    <property type="entry name" value="N6_MTASE"/>
    <property type="match status" value="1"/>
</dbReference>